<protein>
    <submittedName>
        <fullName evidence="2">Uncharacterized protein</fullName>
    </submittedName>
</protein>
<evidence type="ECO:0000313" key="3">
    <source>
        <dbReference type="Proteomes" id="UP000068164"/>
    </source>
</evidence>
<dbReference type="EMBL" id="LNCD01000101">
    <property type="protein sequence ID" value="KWV47908.1"/>
    <property type="molecule type" value="Genomic_DNA"/>
</dbReference>
<name>A0A109JFG1_9HYPH</name>
<dbReference type="PROSITE" id="PS51257">
    <property type="entry name" value="PROKAR_LIPOPROTEIN"/>
    <property type="match status" value="1"/>
</dbReference>
<evidence type="ECO:0000256" key="1">
    <source>
        <dbReference type="SAM" id="SignalP"/>
    </source>
</evidence>
<comment type="caution">
    <text evidence="2">The sequence shown here is derived from an EMBL/GenBank/DDBJ whole genome shotgun (WGS) entry which is preliminary data.</text>
</comment>
<feature type="chain" id="PRO_5007136748" evidence="1">
    <location>
        <begin position="24"/>
        <end position="337"/>
    </location>
</feature>
<keyword evidence="1" id="KW-0732">Signal</keyword>
<reference evidence="2 3" key="1">
    <citation type="submission" date="2015-11" db="EMBL/GenBank/DDBJ databases">
        <title>Draft Genome Sequence of the Strain BR 10423 (Rhizobium sp.) isolated from nodules of Mimosa pudica.</title>
        <authorList>
            <person name="Barauna A.C."/>
            <person name="Zilli J.E."/>
            <person name="Simoes-Araujo J.L."/>
            <person name="Reis V.M."/>
            <person name="James E.K."/>
            <person name="Reis F.B.Jr."/>
            <person name="Rouws L.F."/>
            <person name="Passos S.R."/>
            <person name="Gois S.R."/>
        </authorList>
    </citation>
    <scope>NUCLEOTIDE SEQUENCE [LARGE SCALE GENOMIC DNA]</scope>
    <source>
        <strain evidence="2 3">BR10423</strain>
    </source>
</reference>
<sequence length="337" mass="36288">MKISQTLASLAICIGAACSSALADETPPPKCLQIASEAFENFVISPLHVSPSGDGAIYAGQSQTDTQPAIADVPEKARRLLRETIESGKGWAAYGTRTNTENKLETQVLYVFEDGDSCATFPKAPERISTIYLPGGVSRSLLLFFRQPTTGDDAELRSRLQAFLTKTNQDRPVTTAPHAVKGARPQKIDSSQFVSKWSNVFPPAMLASLARWQDACNARSDGSKTDLSDRFIDRIDVDGDGDEDWVANGYGLYCIGPDGSRRQMAGDDNGATVWVLLSDGGKLGLAAELRFAHGDTIRQYTGYSVIVSKLGIFPLRGGPIAEPVQVVPKGGRVAYKL</sequence>
<dbReference type="Proteomes" id="UP000068164">
    <property type="component" value="Unassembled WGS sequence"/>
</dbReference>
<gene>
    <name evidence="2" type="ORF">AS026_12580</name>
</gene>
<evidence type="ECO:0000313" key="2">
    <source>
        <dbReference type="EMBL" id="KWV47908.1"/>
    </source>
</evidence>
<dbReference type="RefSeq" id="WP_062371932.1">
    <property type="nucleotide sequence ID" value="NZ_LNCD01000101.1"/>
</dbReference>
<organism evidence="2 3">
    <name type="scientific">Rhizobium altiplani</name>
    <dbReference type="NCBI Taxonomy" id="1864509"/>
    <lineage>
        <taxon>Bacteria</taxon>
        <taxon>Pseudomonadati</taxon>
        <taxon>Pseudomonadota</taxon>
        <taxon>Alphaproteobacteria</taxon>
        <taxon>Hyphomicrobiales</taxon>
        <taxon>Rhizobiaceae</taxon>
        <taxon>Rhizobium/Agrobacterium group</taxon>
        <taxon>Rhizobium</taxon>
    </lineage>
</organism>
<accession>A0A109JFG1</accession>
<proteinExistence type="predicted"/>
<feature type="signal peptide" evidence="1">
    <location>
        <begin position="1"/>
        <end position="23"/>
    </location>
</feature>
<keyword evidence="3" id="KW-1185">Reference proteome</keyword>
<dbReference type="AlphaFoldDB" id="A0A109JFG1"/>